<dbReference type="AlphaFoldDB" id="A0AB33HSM6"/>
<protein>
    <submittedName>
        <fullName evidence="1">Uncharacterized protein</fullName>
    </submittedName>
</protein>
<dbReference type="EMBL" id="AP017649">
    <property type="protein sequence ID" value="BAZ97622.1"/>
    <property type="molecule type" value="Genomic_DNA"/>
</dbReference>
<name>A0AB33HSM6_9CHLR</name>
<gene>
    <name evidence="1" type="ORF">DEHALATV1_0994</name>
</gene>
<organism evidence="1 2">
    <name type="scientific">Dehalococcoides mccartyi</name>
    <dbReference type="NCBI Taxonomy" id="61435"/>
    <lineage>
        <taxon>Bacteria</taxon>
        <taxon>Bacillati</taxon>
        <taxon>Chloroflexota</taxon>
        <taxon>Dehalococcoidia</taxon>
        <taxon>Dehalococcoidales</taxon>
        <taxon>Dehalococcoidaceae</taxon>
        <taxon>Dehalococcoides</taxon>
    </lineage>
</organism>
<sequence length="59" mass="6859">MFSSEQILQAKRDRVQENESQTDKYILAMRTYLNIFGAVKSSLTKTDALRYILVESIIM</sequence>
<accession>A0AB33HSM6</accession>
<proteinExistence type="predicted"/>
<evidence type="ECO:0000313" key="1">
    <source>
        <dbReference type="EMBL" id="BAZ97622.1"/>
    </source>
</evidence>
<evidence type="ECO:0000313" key="2">
    <source>
        <dbReference type="Proteomes" id="UP000218257"/>
    </source>
</evidence>
<reference evidence="1 2" key="1">
    <citation type="journal article" date="2017" name="Sci. Rep.">
        <title>Isolation and genomic characterization of a Dehalococcoides strain suggests genomic rearrangement during culture.</title>
        <authorList>
            <person name="Yohda M."/>
            <person name="Ikegami K."/>
            <person name="Aita Y."/>
            <person name="Kitajima M."/>
            <person name="Takechi A."/>
            <person name="Iwamoto M."/>
            <person name="Fukuda T."/>
            <person name="Tamura N."/>
            <person name="Shibasaki J."/>
            <person name="Koike S."/>
            <person name="Komatsu D."/>
            <person name="Miyagi S."/>
            <person name="Nishimura M."/>
            <person name="Uchino Y."/>
            <person name="Shiroma A."/>
            <person name="Shimoji M."/>
            <person name="Tamotsu H."/>
            <person name="Ashimine N."/>
            <person name="Shinzato M."/>
            <person name="Ohki S."/>
            <person name="Nakano K."/>
            <person name="Teruya K."/>
            <person name="Satou K."/>
            <person name="Hirano T."/>
            <person name="Yagi O."/>
        </authorList>
    </citation>
    <scope>NUCLEOTIDE SEQUENCE [LARGE SCALE GENOMIC DNA]</scope>
    <source>
        <strain evidence="1 2">UCH-ATV1</strain>
    </source>
</reference>
<dbReference type="Proteomes" id="UP000218257">
    <property type="component" value="Chromosome"/>
</dbReference>